<dbReference type="AlphaFoldDB" id="A0A218WFY9"/>
<proteinExistence type="predicted"/>
<comment type="caution">
    <text evidence="1">The sequence shown here is derived from an EMBL/GenBank/DDBJ whole genome shotgun (WGS) entry which is preliminary data.</text>
</comment>
<protein>
    <submittedName>
        <fullName evidence="1">Uncharacterized protein</fullName>
    </submittedName>
</protein>
<dbReference type="Proteomes" id="UP000197138">
    <property type="component" value="Unassembled WGS sequence"/>
</dbReference>
<name>A0A218WFY9_PUNGR</name>
<dbReference type="EMBL" id="MTKT01004486">
    <property type="protein sequence ID" value="OWM71141.1"/>
    <property type="molecule type" value="Genomic_DNA"/>
</dbReference>
<gene>
    <name evidence="1" type="ORF">CDL15_Pgr011268</name>
</gene>
<organism evidence="1 2">
    <name type="scientific">Punica granatum</name>
    <name type="common">Pomegranate</name>
    <dbReference type="NCBI Taxonomy" id="22663"/>
    <lineage>
        <taxon>Eukaryota</taxon>
        <taxon>Viridiplantae</taxon>
        <taxon>Streptophyta</taxon>
        <taxon>Embryophyta</taxon>
        <taxon>Tracheophyta</taxon>
        <taxon>Spermatophyta</taxon>
        <taxon>Magnoliopsida</taxon>
        <taxon>eudicotyledons</taxon>
        <taxon>Gunneridae</taxon>
        <taxon>Pentapetalae</taxon>
        <taxon>rosids</taxon>
        <taxon>malvids</taxon>
        <taxon>Myrtales</taxon>
        <taxon>Lythraceae</taxon>
        <taxon>Punica</taxon>
    </lineage>
</organism>
<evidence type="ECO:0000313" key="2">
    <source>
        <dbReference type="Proteomes" id="UP000197138"/>
    </source>
</evidence>
<accession>A0A218WFY9</accession>
<evidence type="ECO:0000313" key="1">
    <source>
        <dbReference type="EMBL" id="OWM71141.1"/>
    </source>
</evidence>
<reference evidence="2" key="1">
    <citation type="journal article" date="2017" name="Plant J.">
        <title>The pomegranate (Punica granatum L.) genome and the genomics of punicalagin biosynthesis.</title>
        <authorList>
            <person name="Qin G."/>
            <person name="Xu C."/>
            <person name="Ming R."/>
            <person name="Tang H."/>
            <person name="Guyot R."/>
            <person name="Kramer E.M."/>
            <person name="Hu Y."/>
            <person name="Yi X."/>
            <person name="Qi Y."/>
            <person name="Xu X."/>
            <person name="Gao Z."/>
            <person name="Pan H."/>
            <person name="Jian J."/>
            <person name="Tian Y."/>
            <person name="Yue Z."/>
            <person name="Xu Y."/>
        </authorList>
    </citation>
    <scope>NUCLEOTIDE SEQUENCE [LARGE SCALE GENOMIC DNA]</scope>
    <source>
        <strain evidence="2">cv. Dabenzi</strain>
    </source>
</reference>
<sequence>MNCVKFGVGEPTKAATSEEKDALTGVPASLYEDSTSLTRSHNETSSRRFQYIRRVTSKRMSLMKEVMWSWLTVCKTSPDAIDVV</sequence>